<evidence type="ECO:0000256" key="1">
    <source>
        <dbReference type="SAM" id="MobiDB-lite"/>
    </source>
</evidence>
<proteinExistence type="predicted"/>
<keyword evidence="2" id="KW-0812">Transmembrane</keyword>
<evidence type="ECO:0000256" key="3">
    <source>
        <dbReference type="SAM" id="SignalP"/>
    </source>
</evidence>
<sequence>MANRFSFAALVLLALVTASLVQEGMAATSPSPAPSVTTSPPPPDGRSDFPVIFREPPPPPPNSAPPKAVVVTSVAVFMIISIGILYQ</sequence>
<comment type="caution">
    <text evidence="4">The sequence shown here is derived from an EMBL/GenBank/DDBJ whole genome shotgun (WGS) entry which is preliminary data.</text>
</comment>
<organism evidence="4 5">
    <name type="scientific">Actinidia rufa</name>
    <dbReference type="NCBI Taxonomy" id="165716"/>
    <lineage>
        <taxon>Eukaryota</taxon>
        <taxon>Viridiplantae</taxon>
        <taxon>Streptophyta</taxon>
        <taxon>Embryophyta</taxon>
        <taxon>Tracheophyta</taxon>
        <taxon>Spermatophyta</taxon>
        <taxon>Magnoliopsida</taxon>
        <taxon>eudicotyledons</taxon>
        <taxon>Gunneridae</taxon>
        <taxon>Pentapetalae</taxon>
        <taxon>asterids</taxon>
        <taxon>Ericales</taxon>
        <taxon>Actinidiaceae</taxon>
        <taxon>Actinidia</taxon>
    </lineage>
</organism>
<feature type="compositionally biased region" description="Low complexity" evidence="1">
    <location>
        <begin position="26"/>
        <end position="38"/>
    </location>
</feature>
<keyword evidence="5" id="KW-1185">Reference proteome</keyword>
<keyword evidence="3" id="KW-0732">Signal</keyword>
<evidence type="ECO:0000256" key="2">
    <source>
        <dbReference type="SAM" id="Phobius"/>
    </source>
</evidence>
<reference evidence="4 5" key="1">
    <citation type="submission" date="2019-07" db="EMBL/GenBank/DDBJ databases">
        <title>De Novo Assembly of kiwifruit Actinidia rufa.</title>
        <authorList>
            <person name="Sugita-Konishi S."/>
            <person name="Sato K."/>
            <person name="Mori E."/>
            <person name="Abe Y."/>
            <person name="Kisaki G."/>
            <person name="Hamano K."/>
            <person name="Suezawa K."/>
            <person name="Otani M."/>
            <person name="Fukuda T."/>
            <person name="Manabe T."/>
            <person name="Gomi K."/>
            <person name="Tabuchi M."/>
            <person name="Akimitsu K."/>
            <person name="Kataoka I."/>
        </authorList>
    </citation>
    <scope>NUCLEOTIDE SEQUENCE [LARGE SCALE GENOMIC DNA]</scope>
    <source>
        <strain evidence="5">cv. Fuchu</strain>
    </source>
</reference>
<gene>
    <name evidence="4" type="ORF">Acr_13g0011300</name>
</gene>
<protein>
    <submittedName>
        <fullName evidence="4">Uncharacterized protein</fullName>
    </submittedName>
</protein>
<dbReference type="EMBL" id="BJWL01000013">
    <property type="protein sequence ID" value="GFY99730.1"/>
    <property type="molecule type" value="Genomic_DNA"/>
</dbReference>
<feature type="chain" id="PRO_5029491308" evidence="3">
    <location>
        <begin position="27"/>
        <end position="87"/>
    </location>
</feature>
<feature type="transmembrane region" description="Helical" evidence="2">
    <location>
        <begin position="68"/>
        <end position="86"/>
    </location>
</feature>
<feature type="region of interest" description="Disordered" evidence="1">
    <location>
        <begin position="26"/>
        <end position="65"/>
    </location>
</feature>
<feature type="signal peptide" evidence="3">
    <location>
        <begin position="1"/>
        <end position="26"/>
    </location>
</feature>
<dbReference type="AlphaFoldDB" id="A0A7J0FM69"/>
<accession>A0A7J0FM69</accession>
<name>A0A7J0FM69_9ERIC</name>
<keyword evidence="2" id="KW-0472">Membrane</keyword>
<keyword evidence="2" id="KW-1133">Transmembrane helix</keyword>
<evidence type="ECO:0000313" key="5">
    <source>
        <dbReference type="Proteomes" id="UP000585474"/>
    </source>
</evidence>
<dbReference type="Proteomes" id="UP000585474">
    <property type="component" value="Unassembled WGS sequence"/>
</dbReference>
<evidence type="ECO:0000313" key="4">
    <source>
        <dbReference type="EMBL" id="GFY99730.1"/>
    </source>
</evidence>
<feature type="compositionally biased region" description="Pro residues" evidence="1">
    <location>
        <begin position="55"/>
        <end position="64"/>
    </location>
</feature>